<protein>
    <submittedName>
        <fullName evidence="2">Uncharacterized protein</fullName>
    </submittedName>
</protein>
<proteinExistence type="predicted"/>
<reference evidence="2" key="1">
    <citation type="submission" date="2014-01" db="EMBL/GenBank/DDBJ databases">
        <title>The genome of the white-rot fungus Pycnoporus cinnabarinus: a basidiomycete model with a versatile arsenal for lignocellulosic biomass breakdown.</title>
        <authorList>
            <person name="Levasseur A."/>
            <person name="Lomascolo A."/>
            <person name="Ruiz-Duenas F.J."/>
            <person name="Uzan E."/>
            <person name="Piumi F."/>
            <person name="Kues U."/>
            <person name="Ram A.F.J."/>
            <person name="Murat C."/>
            <person name="Haon M."/>
            <person name="Benoit I."/>
            <person name="Arfi Y."/>
            <person name="Chevret D."/>
            <person name="Drula E."/>
            <person name="Kwon M.J."/>
            <person name="Gouret P."/>
            <person name="Lesage-Meessen L."/>
            <person name="Lombard V."/>
            <person name="Mariette J."/>
            <person name="Noirot C."/>
            <person name="Park J."/>
            <person name="Patyshakuliyeva A."/>
            <person name="Wieneger R.A.B."/>
            <person name="Wosten H.A.B."/>
            <person name="Martin F."/>
            <person name="Coutinho P.M."/>
            <person name="de Vries R."/>
            <person name="Martinez A.T."/>
            <person name="Klopp C."/>
            <person name="Pontarotti P."/>
            <person name="Henrissat B."/>
            <person name="Record E."/>
        </authorList>
    </citation>
    <scope>NUCLEOTIDE SEQUENCE [LARGE SCALE GENOMIC DNA]</scope>
    <source>
        <strain evidence="2">BRFM137</strain>
    </source>
</reference>
<dbReference type="STRING" id="5643.A0A060SUQ3"/>
<dbReference type="EMBL" id="CCBP010000769">
    <property type="protein sequence ID" value="CDO78262.1"/>
    <property type="molecule type" value="Genomic_DNA"/>
</dbReference>
<dbReference type="OrthoDB" id="2736484at2759"/>
<sequence length="233" mass="25861">MSYEPRSTRNAVRSPPRSPVKLSPTHSTTTGKEQARGTRSAQMDYSPDGYANNVVIACELAFRGWPLRIPFLEPASIPGGVRALETLRAAWEKRTLTLERATPEDVACARCDPESVHPNQEMLKKLRQEQQAQVVACAVHHPESLDIIGEHLTSTRPSGVHGPRRQRADVKKVRNRSAIHGCRRPRHPRDGVKSSRCILDGDTESEGIWLVDDPLGELRPVGTSRIASYSSSY</sequence>
<evidence type="ECO:0000313" key="2">
    <source>
        <dbReference type="EMBL" id="CDO78262.1"/>
    </source>
</evidence>
<evidence type="ECO:0000256" key="1">
    <source>
        <dbReference type="SAM" id="MobiDB-lite"/>
    </source>
</evidence>
<dbReference type="OMA" id="AVHHPES"/>
<feature type="region of interest" description="Disordered" evidence="1">
    <location>
        <begin position="153"/>
        <end position="174"/>
    </location>
</feature>
<feature type="region of interest" description="Disordered" evidence="1">
    <location>
        <begin position="1"/>
        <end position="44"/>
    </location>
</feature>
<name>A0A060SUQ3_PYCCI</name>
<dbReference type="AlphaFoldDB" id="A0A060SUQ3"/>
<evidence type="ECO:0000313" key="3">
    <source>
        <dbReference type="Proteomes" id="UP000029665"/>
    </source>
</evidence>
<dbReference type="Proteomes" id="UP000029665">
    <property type="component" value="Unassembled WGS sequence"/>
</dbReference>
<feature type="compositionally biased region" description="Polar residues" evidence="1">
    <location>
        <begin position="24"/>
        <end position="43"/>
    </location>
</feature>
<gene>
    <name evidence="2" type="ORF">BN946_scf184491.g7</name>
</gene>
<organism evidence="2 3">
    <name type="scientific">Pycnoporus cinnabarinus</name>
    <name type="common">Cinnabar-red polypore</name>
    <name type="synonym">Trametes cinnabarina</name>
    <dbReference type="NCBI Taxonomy" id="5643"/>
    <lineage>
        <taxon>Eukaryota</taxon>
        <taxon>Fungi</taxon>
        <taxon>Dikarya</taxon>
        <taxon>Basidiomycota</taxon>
        <taxon>Agaricomycotina</taxon>
        <taxon>Agaricomycetes</taxon>
        <taxon>Polyporales</taxon>
        <taxon>Polyporaceae</taxon>
        <taxon>Trametes</taxon>
    </lineage>
</organism>
<accession>A0A060SUQ3</accession>
<keyword evidence="3" id="KW-1185">Reference proteome</keyword>
<dbReference type="HOGENOM" id="CLU_1086407_0_0_1"/>
<comment type="caution">
    <text evidence="2">The sequence shown here is derived from an EMBL/GenBank/DDBJ whole genome shotgun (WGS) entry which is preliminary data.</text>
</comment>